<dbReference type="InterPro" id="IPR002477">
    <property type="entry name" value="Peptidoglycan-bd-like"/>
</dbReference>
<keyword evidence="6 7" id="KW-0961">Cell wall biogenesis/degradation</keyword>
<dbReference type="Pfam" id="PF03734">
    <property type="entry name" value="YkuD"/>
    <property type="match status" value="1"/>
</dbReference>
<keyword evidence="11" id="KW-1185">Reference proteome</keyword>
<dbReference type="SUPFAM" id="SSF47090">
    <property type="entry name" value="PGBD-like"/>
    <property type="match status" value="1"/>
</dbReference>
<accession>A0A0S3PXB5</accession>
<comment type="pathway">
    <text evidence="1 7">Cell wall biogenesis; peptidoglycan biosynthesis.</text>
</comment>
<dbReference type="GO" id="GO:0004180">
    <property type="term" value="F:carboxypeptidase activity"/>
    <property type="evidence" value="ECO:0007669"/>
    <property type="project" value="UniProtKB-ARBA"/>
</dbReference>
<evidence type="ECO:0000256" key="7">
    <source>
        <dbReference type="PROSITE-ProRule" id="PRU01373"/>
    </source>
</evidence>
<evidence type="ECO:0000256" key="1">
    <source>
        <dbReference type="ARBA" id="ARBA00004752"/>
    </source>
</evidence>
<dbReference type="InterPro" id="IPR052905">
    <property type="entry name" value="LD-transpeptidase_YkuD-like"/>
</dbReference>
<dbReference type="GO" id="GO:0071555">
    <property type="term" value="P:cell wall organization"/>
    <property type="evidence" value="ECO:0007669"/>
    <property type="project" value="UniProtKB-UniRule"/>
</dbReference>
<dbReference type="PANTHER" id="PTHR41533">
    <property type="entry name" value="L,D-TRANSPEPTIDASE HI_1667-RELATED"/>
    <property type="match status" value="1"/>
</dbReference>
<keyword evidence="3" id="KW-0808">Transferase</keyword>
<dbReference type="KEGG" id="vgo:GJW-30_1_03123"/>
<feature type="active site" description="Nucleophile" evidence="7">
    <location>
        <position position="340"/>
    </location>
</feature>
<dbReference type="GO" id="GO:0016740">
    <property type="term" value="F:transferase activity"/>
    <property type="evidence" value="ECO:0007669"/>
    <property type="project" value="UniProtKB-KW"/>
</dbReference>
<gene>
    <name evidence="10" type="ORF">GJW-30_1_03123</name>
</gene>
<dbReference type="Proteomes" id="UP000236884">
    <property type="component" value="Chromosome"/>
</dbReference>
<proteinExistence type="inferred from homology"/>
<organism evidence="10 11">
    <name type="scientific">Variibacter gotjawalensis</name>
    <dbReference type="NCBI Taxonomy" id="1333996"/>
    <lineage>
        <taxon>Bacteria</taxon>
        <taxon>Pseudomonadati</taxon>
        <taxon>Pseudomonadota</taxon>
        <taxon>Alphaproteobacteria</taxon>
        <taxon>Hyphomicrobiales</taxon>
        <taxon>Nitrobacteraceae</taxon>
        <taxon>Variibacter</taxon>
    </lineage>
</organism>
<feature type="region of interest" description="Disordered" evidence="8">
    <location>
        <begin position="43"/>
        <end position="67"/>
    </location>
</feature>
<feature type="active site" description="Proton donor/acceptor" evidence="7">
    <location>
        <position position="321"/>
    </location>
</feature>
<keyword evidence="5 7" id="KW-0573">Peptidoglycan synthesis</keyword>
<protein>
    <submittedName>
        <fullName evidence="10">Murein L,D-transpeptidase</fullName>
    </submittedName>
</protein>
<evidence type="ECO:0000256" key="2">
    <source>
        <dbReference type="ARBA" id="ARBA00005992"/>
    </source>
</evidence>
<reference evidence="10 11" key="1">
    <citation type="submission" date="2015-08" db="EMBL/GenBank/DDBJ databases">
        <title>Investigation of the bacterial diversity of lava forest soil.</title>
        <authorList>
            <person name="Lee J.S."/>
        </authorList>
    </citation>
    <scope>NUCLEOTIDE SEQUENCE [LARGE SCALE GENOMIC DNA]</scope>
    <source>
        <strain evidence="10 11">GJW-30</strain>
    </source>
</reference>
<evidence type="ECO:0000256" key="6">
    <source>
        <dbReference type="ARBA" id="ARBA00023316"/>
    </source>
</evidence>
<dbReference type="UniPathway" id="UPA00219"/>
<dbReference type="Gene3D" id="2.40.440.10">
    <property type="entry name" value="L,D-transpeptidase catalytic domain-like"/>
    <property type="match status" value="1"/>
</dbReference>
<dbReference type="PROSITE" id="PS51318">
    <property type="entry name" value="TAT"/>
    <property type="match status" value="1"/>
</dbReference>
<dbReference type="InterPro" id="IPR006311">
    <property type="entry name" value="TAT_signal"/>
</dbReference>
<dbReference type="InterPro" id="IPR005490">
    <property type="entry name" value="LD_TPept_cat_dom"/>
</dbReference>
<name>A0A0S3PXB5_9BRAD</name>
<evidence type="ECO:0000256" key="8">
    <source>
        <dbReference type="SAM" id="MobiDB-lite"/>
    </source>
</evidence>
<dbReference type="SUPFAM" id="SSF141523">
    <property type="entry name" value="L,D-transpeptidase catalytic domain-like"/>
    <property type="match status" value="1"/>
</dbReference>
<dbReference type="OrthoDB" id="9778545at2"/>
<dbReference type="InterPro" id="IPR038063">
    <property type="entry name" value="Transpep_catalytic_dom"/>
</dbReference>
<dbReference type="Pfam" id="PF01471">
    <property type="entry name" value="PG_binding_1"/>
    <property type="match status" value="1"/>
</dbReference>
<dbReference type="EMBL" id="AP014946">
    <property type="protein sequence ID" value="BAT60577.1"/>
    <property type="molecule type" value="Genomic_DNA"/>
</dbReference>
<dbReference type="PROSITE" id="PS52029">
    <property type="entry name" value="LD_TPASE"/>
    <property type="match status" value="1"/>
</dbReference>
<sequence length="419" mass="46463">MTLIGKHTRRGFLGAAGIFGAAALATKARAQETLLDQLMEQNQRGQDGGGFDSASRTVRMPKSTLPTLSPATVETTEQAIPSYEAIVARGGWPAIPKEPLRVGRKSAGVVALRQRLTAGSDLDPNAGQGDIYDTYVEQAVRRFQARHGLTVDGRVNEATLAAMNVPAQARLNQLKTNLPRLRAMGSSLPPRFVMCNLPAAQIETIENGVVVTRHTAIVGKPDRASPDINSRIVEVNFNPFWTVPVSIVRKDLIPKMQAEPDYLVKQRIRVYDPKGVEVPPGQINWYSQEAVNYRFRQDPGDFNSMGSIRINFPSPHGVYMHDTPSKNLFGDDFRFHSSGCVRVQNVRDFVTWLLAETPNWSRPEVDQAIKSGERKDARMIKPVPLHWVYVTAWATPDGVVQFRDDIYNRDGLGQVAQRG</sequence>
<feature type="domain" description="L,D-TPase catalytic" evidence="9">
    <location>
        <begin position="191"/>
        <end position="366"/>
    </location>
</feature>
<dbReference type="GO" id="GO:0008360">
    <property type="term" value="P:regulation of cell shape"/>
    <property type="evidence" value="ECO:0007669"/>
    <property type="project" value="UniProtKB-UniRule"/>
</dbReference>
<dbReference type="CDD" id="cd16913">
    <property type="entry name" value="YkuD_like"/>
    <property type="match status" value="1"/>
</dbReference>
<dbReference type="Gene3D" id="1.10.101.10">
    <property type="entry name" value="PGBD-like superfamily/PGBD"/>
    <property type="match status" value="1"/>
</dbReference>
<evidence type="ECO:0000256" key="3">
    <source>
        <dbReference type="ARBA" id="ARBA00022679"/>
    </source>
</evidence>
<keyword evidence="4 7" id="KW-0133">Cell shape</keyword>
<dbReference type="PANTHER" id="PTHR41533:SF1">
    <property type="entry name" value="L,D-TRANSPEPTIDASE YCBB-RELATED"/>
    <property type="match status" value="1"/>
</dbReference>
<evidence type="ECO:0000259" key="9">
    <source>
        <dbReference type="PROSITE" id="PS52029"/>
    </source>
</evidence>
<evidence type="ECO:0000313" key="11">
    <source>
        <dbReference type="Proteomes" id="UP000236884"/>
    </source>
</evidence>
<dbReference type="GO" id="GO:0009252">
    <property type="term" value="P:peptidoglycan biosynthetic process"/>
    <property type="evidence" value="ECO:0007669"/>
    <property type="project" value="UniProtKB-UniPathway"/>
</dbReference>
<dbReference type="InterPro" id="IPR036366">
    <property type="entry name" value="PGBDSf"/>
</dbReference>
<evidence type="ECO:0000256" key="4">
    <source>
        <dbReference type="ARBA" id="ARBA00022960"/>
    </source>
</evidence>
<evidence type="ECO:0000313" key="10">
    <source>
        <dbReference type="EMBL" id="BAT60577.1"/>
    </source>
</evidence>
<comment type="similarity">
    <text evidence="2">Belongs to the YkuD family.</text>
</comment>
<dbReference type="AlphaFoldDB" id="A0A0S3PXB5"/>
<evidence type="ECO:0000256" key="5">
    <source>
        <dbReference type="ARBA" id="ARBA00022984"/>
    </source>
</evidence>
<dbReference type="InterPro" id="IPR036365">
    <property type="entry name" value="PGBD-like_sf"/>
</dbReference>